<dbReference type="CDD" id="cd03062">
    <property type="entry name" value="TRX_Fd_Sucrase"/>
    <property type="match status" value="1"/>
</dbReference>
<dbReference type="OrthoDB" id="10253744at2759"/>
<feature type="region of interest" description="Disordered" evidence="1">
    <location>
        <begin position="101"/>
        <end position="148"/>
    </location>
</feature>
<dbReference type="PANTHER" id="PTHR31902:SF14">
    <property type="entry name" value="ACTIN PATCHES DISTAL PROTEIN 1"/>
    <property type="match status" value="1"/>
</dbReference>
<feature type="compositionally biased region" description="Basic residues" evidence="1">
    <location>
        <begin position="110"/>
        <end position="121"/>
    </location>
</feature>
<dbReference type="Gene3D" id="3.40.30.10">
    <property type="entry name" value="Glutaredoxin"/>
    <property type="match status" value="1"/>
</dbReference>
<dbReference type="SMR" id="A0A015N033"/>
<evidence type="ECO:0000313" key="3">
    <source>
        <dbReference type="Proteomes" id="UP000022910"/>
    </source>
</evidence>
<protein>
    <submittedName>
        <fullName evidence="2">Aim32p</fullName>
    </submittedName>
</protein>
<dbReference type="OMA" id="VICYINE"/>
<dbReference type="PANTHER" id="PTHR31902">
    <property type="entry name" value="ACTIN PATCHES DISTAL PROTEIN 1"/>
    <property type="match status" value="1"/>
</dbReference>
<dbReference type="STRING" id="1432141.A0A015N033"/>
<organism evidence="2 3">
    <name type="scientific">Rhizophagus irregularis (strain DAOM 197198w)</name>
    <name type="common">Glomus intraradices</name>
    <dbReference type="NCBI Taxonomy" id="1432141"/>
    <lineage>
        <taxon>Eukaryota</taxon>
        <taxon>Fungi</taxon>
        <taxon>Fungi incertae sedis</taxon>
        <taxon>Mucoromycota</taxon>
        <taxon>Glomeromycotina</taxon>
        <taxon>Glomeromycetes</taxon>
        <taxon>Glomerales</taxon>
        <taxon>Glomeraceae</taxon>
        <taxon>Rhizophagus</taxon>
    </lineage>
</organism>
<name>A0A015N033_RHIIW</name>
<evidence type="ECO:0000256" key="1">
    <source>
        <dbReference type="SAM" id="MobiDB-lite"/>
    </source>
</evidence>
<dbReference type="InterPro" id="IPR036249">
    <property type="entry name" value="Thioredoxin-like_sf"/>
</dbReference>
<dbReference type="AlphaFoldDB" id="A0A015N033"/>
<dbReference type="InterPro" id="IPR009737">
    <property type="entry name" value="Aim32/Apd1-like"/>
</dbReference>
<comment type="caution">
    <text evidence="2">The sequence shown here is derived from an EMBL/GenBank/DDBJ whole genome shotgun (WGS) entry which is preliminary data.</text>
</comment>
<dbReference type="Pfam" id="PF06999">
    <property type="entry name" value="Suc_Fer-like"/>
    <property type="match status" value="1"/>
</dbReference>
<keyword evidence="3" id="KW-1185">Reference proteome</keyword>
<gene>
    <name evidence="2" type="ORF">RirG_069560</name>
</gene>
<proteinExistence type="predicted"/>
<dbReference type="EMBL" id="JEMT01015407">
    <property type="protein sequence ID" value="EXX72418.1"/>
    <property type="molecule type" value="Genomic_DNA"/>
</dbReference>
<accession>A0A015N033</accession>
<dbReference type="SUPFAM" id="SSF52833">
    <property type="entry name" value="Thioredoxin-like"/>
    <property type="match status" value="1"/>
</dbReference>
<evidence type="ECO:0000313" key="2">
    <source>
        <dbReference type="EMBL" id="EXX72418.1"/>
    </source>
</evidence>
<dbReference type="Proteomes" id="UP000022910">
    <property type="component" value="Unassembled WGS sequence"/>
</dbReference>
<sequence length="325" mass="36636">MAKPFSSRIFDIIQTTITGKTDNNSPLEDIEDIDPCSGCSDPCSTHPTYPPSLTLRINTSLTLQGTVKPYYKHVLISTGKSDWKSHIEDEEGSFAAQLQKAIKGNNNKEKKVKKDKKNKNKNKSDESSLKKPKILICNSSRKNDNNDPSFSEGNDILLFSDNILVRRVPPNHAVEFYDQFLRGQKTDENDTLSTSQPHVTFKVEPMPYKAVVLICSHMHRDKRCGVTAPLLKDEFDKILKDKGLDVESCADGIAVYMTSHIGGHKFAGNVIVYREKQGIWYGRVTPCHVKSIIENTVIEGKIIKKLYRGSIMNDYVQDESEIELK</sequence>
<reference evidence="2 3" key="1">
    <citation type="submission" date="2014-02" db="EMBL/GenBank/DDBJ databases">
        <title>Single nucleus genome sequencing reveals high similarity among nuclei of an endomycorrhizal fungus.</title>
        <authorList>
            <person name="Lin K."/>
            <person name="Geurts R."/>
            <person name="Zhang Z."/>
            <person name="Limpens E."/>
            <person name="Saunders D.G."/>
            <person name="Mu D."/>
            <person name="Pang E."/>
            <person name="Cao H."/>
            <person name="Cha H."/>
            <person name="Lin T."/>
            <person name="Zhou Q."/>
            <person name="Shang Y."/>
            <person name="Li Y."/>
            <person name="Ivanov S."/>
            <person name="Sharma T."/>
            <person name="Velzen R.V."/>
            <person name="Ruijter N.D."/>
            <person name="Aanen D.K."/>
            <person name="Win J."/>
            <person name="Kamoun S."/>
            <person name="Bisseling T."/>
            <person name="Huang S."/>
        </authorList>
    </citation>
    <scope>NUCLEOTIDE SEQUENCE [LARGE SCALE GENOMIC DNA]</scope>
    <source>
        <strain evidence="3">DAOM197198w</strain>
    </source>
</reference>
<dbReference type="HOGENOM" id="CLU_033921_1_1_1"/>